<gene>
    <name evidence="2" type="ORF">NRB20_55580</name>
</gene>
<feature type="region of interest" description="Disordered" evidence="1">
    <location>
        <begin position="1"/>
        <end position="103"/>
    </location>
</feature>
<dbReference type="AlphaFoldDB" id="A0A7K0D9K4"/>
<sequence length="282" mass="29956">MADAVHRDAPGQAAPRPIADAPIGQAGPATRGASWLRWRRGKGWRWPGPGTPAPLRRRRRTQTAAVRSISMTKASAGHERAVPGRPPAAEAGSAGTQPGRPPVVANQELIGAEVVRAGQHTEIPHPPHCLIVSLQPTASRETTPLTRPPSTESGKYEEDGEEQSGADRQPIRGARASPQSVRSNTQPDQLPPTNTTTIRPGQHHDTTSTNDHQRQQTPRATNLKTVVVHATVGSNPTPTAGRTGLNGTPVPLRRQPQEFGSPFFTTERIASPSEIGVPGPGD</sequence>
<proteinExistence type="predicted"/>
<protein>
    <submittedName>
        <fullName evidence="2">Uncharacterized protein</fullName>
    </submittedName>
</protein>
<dbReference type="Proteomes" id="UP000438448">
    <property type="component" value="Unassembled WGS sequence"/>
</dbReference>
<accession>A0A7K0D9K4</accession>
<feature type="compositionally biased region" description="Polar residues" evidence="1">
    <location>
        <begin position="177"/>
        <end position="199"/>
    </location>
</feature>
<keyword evidence="3" id="KW-1185">Reference proteome</keyword>
<reference evidence="2 3" key="1">
    <citation type="submission" date="2019-10" db="EMBL/GenBank/DDBJ databases">
        <title>Nocardia macrotermitis sp. nov. and Nocardia aurantia sp. nov., isolated from the gut of fungus growing-termite Macrotermes natalensis.</title>
        <authorList>
            <person name="Benndorf R."/>
            <person name="Schwitalla J."/>
            <person name="Martin K."/>
            <person name="De Beer W."/>
            <person name="Kaster A.-K."/>
            <person name="Vollmers J."/>
            <person name="Poulsen M."/>
            <person name="Beemelmanns C."/>
        </authorList>
    </citation>
    <scope>NUCLEOTIDE SEQUENCE [LARGE SCALE GENOMIC DNA]</scope>
    <source>
        <strain evidence="2 3">RB20</strain>
    </source>
</reference>
<evidence type="ECO:0000313" key="2">
    <source>
        <dbReference type="EMBL" id="MQY22443.1"/>
    </source>
</evidence>
<feature type="compositionally biased region" description="Basic and acidic residues" evidence="1">
    <location>
        <begin position="202"/>
        <end position="214"/>
    </location>
</feature>
<dbReference type="EMBL" id="WEGK01000013">
    <property type="protein sequence ID" value="MQY22443.1"/>
    <property type="molecule type" value="Genomic_DNA"/>
</dbReference>
<feature type="compositionally biased region" description="Polar residues" evidence="1">
    <location>
        <begin position="137"/>
        <end position="153"/>
    </location>
</feature>
<organism evidence="2 3">
    <name type="scientific">Nocardia macrotermitis</name>
    <dbReference type="NCBI Taxonomy" id="2585198"/>
    <lineage>
        <taxon>Bacteria</taxon>
        <taxon>Bacillati</taxon>
        <taxon>Actinomycetota</taxon>
        <taxon>Actinomycetes</taxon>
        <taxon>Mycobacteriales</taxon>
        <taxon>Nocardiaceae</taxon>
        <taxon>Nocardia</taxon>
    </lineage>
</organism>
<feature type="compositionally biased region" description="Polar residues" evidence="1">
    <location>
        <begin position="215"/>
        <end position="224"/>
    </location>
</feature>
<name>A0A7K0D9K4_9NOCA</name>
<evidence type="ECO:0000313" key="3">
    <source>
        <dbReference type="Proteomes" id="UP000438448"/>
    </source>
</evidence>
<feature type="region of interest" description="Disordered" evidence="1">
    <location>
        <begin position="137"/>
        <end position="259"/>
    </location>
</feature>
<comment type="caution">
    <text evidence="2">The sequence shown here is derived from an EMBL/GenBank/DDBJ whole genome shotgun (WGS) entry which is preliminary data.</text>
</comment>
<evidence type="ECO:0000256" key="1">
    <source>
        <dbReference type="SAM" id="MobiDB-lite"/>
    </source>
</evidence>